<evidence type="ECO:0000259" key="1">
    <source>
        <dbReference type="Pfam" id="PF08450"/>
    </source>
</evidence>
<dbReference type="SUPFAM" id="SSF63829">
    <property type="entry name" value="Calcium-dependent phosphotriesterase"/>
    <property type="match status" value="1"/>
</dbReference>
<dbReference type="PANTHER" id="PTHR47064:SF2">
    <property type="entry name" value="SMP-30_GLUCONOLACTONASE_LRE-LIKE REGION DOMAIN-CONTAINING PROTEIN-RELATED"/>
    <property type="match status" value="1"/>
</dbReference>
<dbReference type="GO" id="GO:0016787">
    <property type="term" value="F:hydrolase activity"/>
    <property type="evidence" value="ECO:0007669"/>
    <property type="project" value="UniProtKB-KW"/>
</dbReference>
<reference evidence="2 3" key="1">
    <citation type="journal article" date="2016" name="Genome Biol. Evol.">
        <title>Divergent and convergent evolution of fungal pathogenicity.</title>
        <authorList>
            <person name="Shang Y."/>
            <person name="Xiao G."/>
            <person name="Zheng P."/>
            <person name="Cen K."/>
            <person name="Zhan S."/>
            <person name="Wang C."/>
        </authorList>
    </citation>
    <scope>NUCLEOTIDE SEQUENCE [LARGE SCALE GENOMIC DNA]</scope>
    <source>
        <strain evidence="2 3">ARSEF 7405</strain>
    </source>
</reference>
<dbReference type="Pfam" id="PF08450">
    <property type="entry name" value="SGL"/>
    <property type="match status" value="2"/>
</dbReference>
<dbReference type="InterPro" id="IPR052988">
    <property type="entry name" value="Oryzine_lactonohydrolase"/>
</dbReference>
<dbReference type="Proteomes" id="UP000242877">
    <property type="component" value="Unassembled WGS sequence"/>
</dbReference>
<dbReference type="AlphaFoldDB" id="A0A162ILC8"/>
<proteinExistence type="predicted"/>
<dbReference type="VEuPathDB" id="FungiDB:AAP_01478"/>
<accession>A0A162ILC8</accession>
<comment type="caution">
    <text evidence="2">The sequence shown here is derived from an EMBL/GenBank/DDBJ whole genome shotgun (WGS) entry which is preliminary data.</text>
</comment>
<dbReference type="PANTHER" id="PTHR47064">
    <property type="entry name" value="PUTATIVE (AFU_ORTHOLOGUE AFUA_1G08990)-RELATED"/>
    <property type="match status" value="1"/>
</dbReference>
<sequence>MSRAEAVNVFKNVYKVDNLKGAVNPEYSRSFSNVKGFVSYSARFDRDVLGSKPKLVLVSARYGDNDDWHKRDQFAHEAGVYIRSTNSIYFTSNFQTSDPIVHLYSIDCDSWRIKKLDYADVHCANGACHWQDKVLYCVQGDQKHPSTLVAVDPKTDTSETVLTNFYGRSFSSINDVVVHYHTGDIWFTDPIYGYMQGFRPTPELPKQVYRFNPTTGVIAVVADGFDQCNGLCFSPDFSKLYVTDTGAVGSHLGVEDGHNFSFDGRRASSIYVYDVLEHGTRLGPRRFFAFCSNGVPDGIKCDDRGNVYSGCGDGVHVWDPQGILIGKIATARTVANFCFAKDGMWLFAEEELYWVGLQARGALTGIECDGLPVHIS</sequence>
<evidence type="ECO:0000313" key="3">
    <source>
        <dbReference type="Proteomes" id="UP000242877"/>
    </source>
</evidence>
<dbReference type="Gene3D" id="2.120.10.30">
    <property type="entry name" value="TolB, C-terminal domain"/>
    <property type="match status" value="1"/>
</dbReference>
<protein>
    <submittedName>
        <fullName evidence="2">Lactonohydrolase</fullName>
    </submittedName>
</protein>
<organism evidence="2 3">
    <name type="scientific">Ascosphaera apis ARSEF 7405</name>
    <dbReference type="NCBI Taxonomy" id="392613"/>
    <lineage>
        <taxon>Eukaryota</taxon>
        <taxon>Fungi</taxon>
        <taxon>Dikarya</taxon>
        <taxon>Ascomycota</taxon>
        <taxon>Pezizomycotina</taxon>
        <taxon>Eurotiomycetes</taxon>
        <taxon>Eurotiomycetidae</taxon>
        <taxon>Onygenales</taxon>
        <taxon>Ascosphaeraceae</taxon>
        <taxon>Ascosphaera</taxon>
    </lineage>
</organism>
<dbReference type="InterPro" id="IPR011042">
    <property type="entry name" value="6-blade_b-propeller_TolB-like"/>
</dbReference>
<dbReference type="EMBL" id="AZGZ01000004">
    <property type="protein sequence ID" value="KZZ95802.1"/>
    <property type="molecule type" value="Genomic_DNA"/>
</dbReference>
<name>A0A162ILC8_9EURO</name>
<dbReference type="InterPro" id="IPR013658">
    <property type="entry name" value="SGL"/>
</dbReference>
<gene>
    <name evidence="2" type="ORF">AAP_01478</name>
</gene>
<dbReference type="OrthoDB" id="423498at2759"/>
<evidence type="ECO:0000313" key="2">
    <source>
        <dbReference type="EMBL" id="KZZ95802.1"/>
    </source>
</evidence>
<keyword evidence="2" id="KW-0378">Hydrolase</keyword>
<keyword evidence="3" id="KW-1185">Reference proteome</keyword>
<feature type="domain" description="SMP-30/Gluconolactonase/LRE-like region" evidence="1">
    <location>
        <begin position="148"/>
        <end position="245"/>
    </location>
</feature>
<feature type="domain" description="SMP-30/Gluconolactonase/LRE-like region" evidence="1">
    <location>
        <begin position="261"/>
        <end position="341"/>
    </location>
</feature>